<evidence type="ECO:0000256" key="5">
    <source>
        <dbReference type="ARBA" id="ARBA00022832"/>
    </source>
</evidence>
<dbReference type="Pfam" id="PF01151">
    <property type="entry name" value="ELO"/>
    <property type="match status" value="1"/>
</dbReference>
<dbReference type="GO" id="GO:0009922">
    <property type="term" value="F:fatty acid elongase activity"/>
    <property type="evidence" value="ECO:0007669"/>
    <property type="project" value="InterPro"/>
</dbReference>
<evidence type="ECO:0000256" key="2">
    <source>
        <dbReference type="ARBA" id="ARBA00022516"/>
    </source>
</evidence>
<comment type="catalytic activity">
    <reaction evidence="10">
        <text>an acyl-CoA + malonyl-CoA + H(+) = a 3-oxoacyl-CoA + CO2 + CoA</text>
        <dbReference type="Rhea" id="RHEA:50252"/>
        <dbReference type="ChEBI" id="CHEBI:15378"/>
        <dbReference type="ChEBI" id="CHEBI:16526"/>
        <dbReference type="ChEBI" id="CHEBI:57287"/>
        <dbReference type="ChEBI" id="CHEBI:57384"/>
        <dbReference type="ChEBI" id="CHEBI:58342"/>
        <dbReference type="ChEBI" id="CHEBI:90726"/>
    </reaction>
    <physiologicalReaction direction="left-to-right" evidence="10">
        <dbReference type="Rhea" id="RHEA:50253"/>
    </physiologicalReaction>
</comment>
<feature type="transmembrane region" description="Helical" evidence="10">
    <location>
        <begin position="60"/>
        <end position="80"/>
    </location>
</feature>
<feature type="non-terminal residue" evidence="11">
    <location>
        <position position="207"/>
    </location>
</feature>
<dbReference type="AlphaFoldDB" id="W7T2G6"/>
<keyword evidence="12" id="KW-1185">Reference proteome</keyword>
<feature type="transmembrane region" description="Helical" evidence="10">
    <location>
        <begin position="92"/>
        <end position="111"/>
    </location>
</feature>
<reference evidence="11 12" key="1">
    <citation type="journal article" date="2014" name="Mol. Plant">
        <title>Chromosome Scale Genome Assembly and Transcriptome Profiling of Nannochloropsis gaditana in Nitrogen Depletion.</title>
        <authorList>
            <person name="Corteggiani Carpinelli E."/>
            <person name="Telatin A."/>
            <person name="Vitulo N."/>
            <person name="Forcato C."/>
            <person name="D'Angelo M."/>
            <person name="Schiavon R."/>
            <person name="Vezzi A."/>
            <person name="Giacometti G.M."/>
            <person name="Morosinotto T."/>
            <person name="Valle G."/>
        </authorList>
    </citation>
    <scope>NUCLEOTIDE SEQUENCE [LARGE SCALE GENOMIC DNA]</scope>
    <source>
        <strain evidence="11 12">B-31</strain>
    </source>
</reference>
<dbReference type="OrthoDB" id="434092at2759"/>
<proteinExistence type="inferred from homology"/>
<keyword evidence="9 10" id="KW-0275">Fatty acid biosynthesis</keyword>
<dbReference type="GO" id="GO:0019367">
    <property type="term" value="P:fatty acid elongation, saturated fatty acid"/>
    <property type="evidence" value="ECO:0007669"/>
    <property type="project" value="TreeGrafter"/>
</dbReference>
<dbReference type="EC" id="2.3.1.-" evidence="10"/>
<dbReference type="PANTHER" id="PTHR11157:SF17">
    <property type="entry name" value="ELONGATION OF VERY LONG CHAIN FATTY ACIDS PROTEIN 6"/>
    <property type="match status" value="1"/>
</dbReference>
<evidence type="ECO:0000313" key="11">
    <source>
        <dbReference type="EMBL" id="EWM21280.1"/>
    </source>
</evidence>
<feature type="transmembrane region" description="Helical" evidence="10">
    <location>
        <begin position="170"/>
        <end position="187"/>
    </location>
</feature>
<dbReference type="InterPro" id="IPR002076">
    <property type="entry name" value="ELO_fam"/>
</dbReference>
<evidence type="ECO:0000256" key="10">
    <source>
        <dbReference type="RuleBase" id="RU361115"/>
    </source>
</evidence>
<keyword evidence="3 10" id="KW-0808">Transferase</keyword>
<dbReference type="PANTHER" id="PTHR11157">
    <property type="entry name" value="FATTY ACID ACYL TRANSFERASE-RELATED"/>
    <property type="match status" value="1"/>
</dbReference>
<accession>W7T2G6</accession>
<dbReference type="InterPro" id="IPR030457">
    <property type="entry name" value="ELO_CS"/>
</dbReference>
<dbReference type="GO" id="GO:0034626">
    <property type="term" value="P:fatty acid elongation, polyunsaturated fatty acid"/>
    <property type="evidence" value="ECO:0007669"/>
    <property type="project" value="TreeGrafter"/>
</dbReference>
<comment type="similarity">
    <text evidence="10">Belongs to the ELO family.</text>
</comment>
<organism evidence="11 12">
    <name type="scientific">Nannochloropsis gaditana</name>
    <dbReference type="NCBI Taxonomy" id="72520"/>
    <lineage>
        <taxon>Eukaryota</taxon>
        <taxon>Sar</taxon>
        <taxon>Stramenopiles</taxon>
        <taxon>Ochrophyta</taxon>
        <taxon>Eustigmatophyceae</taxon>
        <taxon>Eustigmatales</taxon>
        <taxon>Monodopsidaceae</taxon>
        <taxon>Nannochloropsis</taxon>
    </lineage>
</organism>
<comment type="caution">
    <text evidence="10">Lacks conserved residue(s) required for the propagation of feature annotation.</text>
</comment>
<comment type="subcellular location">
    <subcellularLocation>
        <location evidence="1">Membrane</location>
        <topology evidence="1">Multi-pass membrane protein</topology>
    </subcellularLocation>
</comment>
<keyword evidence="2 10" id="KW-0444">Lipid biosynthesis</keyword>
<evidence type="ECO:0000256" key="8">
    <source>
        <dbReference type="ARBA" id="ARBA00023136"/>
    </source>
</evidence>
<dbReference type="Proteomes" id="UP000019335">
    <property type="component" value="Unassembled WGS sequence"/>
</dbReference>
<evidence type="ECO:0000256" key="3">
    <source>
        <dbReference type="ARBA" id="ARBA00022679"/>
    </source>
</evidence>
<evidence type="ECO:0000256" key="4">
    <source>
        <dbReference type="ARBA" id="ARBA00022692"/>
    </source>
</evidence>
<dbReference type="GO" id="GO:0034625">
    <property type="term" value="P:fatty acid elongation, monounsaturated fatty acid"/>
    <property type="evidence" value="ECO:0007669"/>
    <property type="project" value="TreeGrafter"/>
</dbReference>
<dbReference type="GO" id="GO:0042761">
    <property type="term" value="P:very long-chain fatty acid biosynthetic process"/>
    <property type="evidence" value="ECO:0007669"/>
    <property type="project" value="TreeGrafter"/>
</dbReference>
<keyword evidence="5 10" id="KW-0276">Fatty acid metabolism</keyword>
<evidence type="ECO:0000256" key="7">
    <source>
        <dbReference type="ARBA" id="ARBA00023098"/>
    </source>
</evidence>
<name>W7T2G6_9STRA</name>
<dbReference type="GO" id="GO:0005789">
    <property type="term" value="C:endoplasmic reticulum membrane"/>
    <property type="evidence" value="ECO:0007669"/>
    <property type="project" value="TreeGrafter"/>
</dbReference>
<evidence type="ECO:0000256" key="6">
    <source>
        <dbReference type="ARBA" id="ARBA00022989"/>
    </source>
</evidence>
<evidence type="ECO:0000313" key="12">
    <source>
        <dbReference type="Proteomes" id="UP000019335"/>
    </source>
</evidence>
<keyword evidence="8 10" id="KW-0472">Membrane</keyword>
<evidence type="ECO:0000256" key="9">
    <source>
        <dbReference type="ARBA" id="ARBA00023160"/>
    </source>
</evidence>
<dbReference type="EMBL" id="AZIL01002539">
    <property type="protein sequence ID" value="EWM21280.1"/>
    <property type="molecule type" value="Genomic_DNA"/>
</dbReference>
<dbReference type="PROSITE" id="PS01188">
    <property type="entry name" value="ELO"/>
    <property type="match status" value="1"/>
</dbReference>
<keyword evidence="7 10" id="KW-0443">Lipid metabolism</keyword>
<gene>
    <name evidence="11" type="ORF">Naga_100608g3</name>
</gene>
<protein>
    <recommendedName>
        <fullName evidence="10">Elongation of fatty acids protein</fullName>
        <ecNumber evidence="10">2.3.1.-</ecNumber>
    </recommendedName>
</protein>
<evidence type="ECO:0000256" key="1">
    <source>
        <dbReference type="ARBA" id="ARBA00004141"/>
    </source>
</evidence>
<sequence length="207" mass="24092">MSFLIRTPADQIKPYFSEAAQTHYTQLFQHFPILERTYFPFEKNFHAEPFVNFAKATWPALPLALCTLYALMIVVGSRVMKNRERFDWRGPLAYWNLCLSLFSFCGMLRTVPHLLNNITTLSFRETVCTSAAKAYGEGACGLWVMLFIFSKIPELVDTVFIVFRKSKLQFLHWYHHITVLLFCWHSYATESSTGLYFVAMNYSVHAI</sequence>
<keyword evidence="6 10" id="KW-1133">Transmembrane helix</keyword>
<dbReference type="GO" id="GO:0030148">
    <property type="term" value="P:sphingolipid biosynthetic process"/>
    <property type="evidence" value="ECO:0007669"/>
    <property type="project" value="TreeGrafter"/>
</dbReference>
<feature type="transmembrane region" description="Helical" evidence="10">
    <location>
        <begin position="142"/>
        <end position="163"/>
    </location>
</feature>
<keyword evidence="4 10" id="KW-0812">Transmembrane</keyword>
<comment type="caution">
    <text evidence="11">The sequence shown here is derived from an EMBL/GenBank/DDBJ whole genome shotgun (WGS) entry which is preliminary data.</text>
</comment>